<accession>A0A131ZYD6</accession>
<gene>
    <name evidence="2" type="ORF">QR98_0022990</name>
</gene>
<comment type="caution">
    <text evidence="2">The sequence shown here is derived from an EMBL/GenBank/DDBJ whole genome shotgun (WGS) entry which is preliminary data.</text>
</comment>
<evidence type="ECO:0000313" key="2">
    <source>
        <dbReference type="EMBL" id="KPM03862.1"/>
    </source>
</evidence>
<evidence type="ECO:0000313" key="3">
    <source>
        <dbReference type="Proteomes" id="UP000616769"/>
    </source>
</evidence>
<protein>
    <submittedName>
        <fullName evidence="2">Uncharacterized protein</fullName>
    </submittedName>
</protein>
<name>A0A131ZYD6_SARSC</name>
<dbReference type="VEuPathDB" id="VectorBase:SSCA005122"/>
<sequence>MPPGPQATASDSYEYAYIVYKPSTNYIAMSRSLKDLIPPDTTVIYKMDQTSNSNDMNRIMSCGSNRLITEKNDFNSSLRSDYFMINSNLLLNQDDKDDEKIVQENVIKSDCKQNIVDNTTKDSAPIDSSKILNEDLKEKEKSASQLLGVAKESNQKKFDEGTVFLYSTKTPEYSRRKSSSKSAASFSINTEHGSIIHKSKEKPSSFRSTRLYDHEDLYRNHSRSSKARKSKKIRRHRERSDTSASSAASEQLSLDNSYRKYRKSKSHHRDRYDDGVRSSYYTGYRERS</sequence>
<feature type="region of interest" description="Disordered" evidence="1">
    <location>
        <begin position="217"/>
        <end position="288"/>
    </location>
</feature>
<dbReference type="EMBL" id="JXLN01006501">
    <property type="protein sequence ID" value="KPM03862.1"/>
    <property type="molecule type" value="Genomic_DNA"/>
</dbReference>
<organism evidence="2 3">
    <name type="scientific">Sarcoptes scabiei</name>
    <name type="common">Itch mite</name>
    <name type="synonym">Acarus scabiei</name>
    <dbReference type="NCBI Taxonomy" id="52283"/>
    <lineage>
        <taxon>Eukaryota</taxon>
        <taxon>Metazoa</taxon>
        <taxon>Ecdysozoa</taxon>
        <taxon>Arthropoda</taxon>
        <taxon>Chelicerata</taxon>
        <taxon>Arachnida</taxon>
        <taxon>Acari</taxon>
        <taxon>Acariformes</taxon>
        <taxon>Sarcoptiformes</taxon>
        <taxon>Astigmata</taxon>
        <taxon>Psoroptidia</taxon>
        <taxon>Sarcoptoidea</taxon>
        <taxon>Sarcoptidae</taxon>
        <taxon>Sarcoptinae</taxon>
        <taxon>Sarcoptes</taxon>
    </lineage>
</organism>
<evidence type="ECO:0000256" key="1">
    <source>
        <dbReference type="SAM" id="MobiDB-lite"/>
    </source>
</evidence>
<feature type="compositionally biased region" description="Basic residues" evidence="1">
    <location>
        <begin position="259"/>
        <end position="269"/>
    </location>
</feature>
<reference evidence="2 3" key="1">
    <citation type="journal article" date="2015" name="Parasit. Vectors">
        <title>Draft genome of the scabies mite.</title>
        <authorList>
            <person name="Rider S.D.Jr."/>
            <person name="Morgan M.S."/>
            <person name="Arlian L.G."/>
        </authorList>
    </citation>
    <scope>NUCLEOTIDE SEQUENCE [LARGE SCALE GENOMIC DNA]</scope>
    <source>
        <strain evidence="2">Arlian Lab</strain>
    </source>
</reference>
<dbReference type="Proteomes" id="UP000616769">
    <property type="component" value="Unassembled WGS sequence"/>
</dbReference>
<dbReference type="AlphaFoldDB" id="A0A131ZYD6"/>
<proteinExistence type="predicted"/>
<dbReference type="OrthoDB" id="6516362at2759"/>
<feature type="compositionally biased region" description="Basic residues" evidence="1">
    <location>
        <begin position="220"/>
        <end position="237"/>
    </location>
</feature>